<dbReference type="Proteomes" id="UP001314205">
    <property type="component" value="Unassembled WGS sequence"/>
</dbReference>
<comment type="caution">
    <text evidence="3">The sequence shown here is derived from an EMBL/GenBank/DDBJ whole genome shotgun (WGS) entry which is preliminary data.</text>
</comment>
<organism evidence="3 4">
    <name type="scientific">Parnassius mnemosyne</name>
    <name type="common">clouded apollo</name>
    <dbReference type="NCBI Taxonomy" id="213953"/>
    <lineage>
        <taxon>Eukaryota</taxon>
        <taxon>Metazoa</taxon>
        <taxon>Ecdysozoa</taxon>
        <taxon>Arthropoda</taxon>
        <taxon>Hexapoda</taxon>
        <taxon>Insecta</taxon>
        <taxon>Pterygota</taxon>
        <taxon>Neoptera</taxon>
        <taxon>Endopterygota</taxon>
        <taxon>Lepidoptera</taxon>
        <taxon>Glossata</taxon>
        <taxon>Ditrysia</taxon>
        <taxon>Papilionoidea</taxon>
        <taxon>Papilionidae</taxon>
        <taxon>Parnassiinae</taxon>
        <taxon>Parnassini</taxon>
        <taxon>Parnassius</taxon>
        <taxon>Driopa</taxon>
    </lineage>
</organism>
<proteinExistence type="predicted"/>
<keyword evidence="4" id="KW-1185">Reference proteome</keyword>
<gene>
    <name evidence="3" type="ORF">PARMNEM_LOCUS3444</name>
</gene>
<feature type="compositionally biased region" description="Low complexity" evidence="1">
    <location>
        <begin position="263"/>
        <end position="291"/>
    </location>
</feature>
<dbReference type="SMART" id="SM00343">
    <property type="entry name" value="ZnF_C2HC"/>
    <property type="match status" value="2"/>
</dbReference>
<accession>A0AAV1KGQ0</accession>
<evidence type="ECO:0000313" key="4">
    <source>
        <dbReference type="Proteomes" id="UP001314205"/>
    </source>
</evidence>
<feature type="region of interest" description="Disordered" evidence="1">
    <location>
        <begin position="263"/>
        <end position="311"/>
    </location>
</feature>
<dbReference type="Gene3D" id="4.10.60.10">
    <property type="entry name" value="Zinc finger, CCHC-type"/>
    <property type="match status" value="1"/>
</dbReference>
<evidence type="ECO:0000256" key="1">
    <source>
        <dbReference type="SAM" id="MobiDB-lite"/>
    </source>
</evidence>
<evidence type="ECO:0000313" key="3">
    <source>
        <dbReference type="EMBL" id="CAK1581823.1"/>
    </source>
</evidence>
<dbReference type="EMBL" id="CAVLGL010000035">
    <property type="protein sequence ID" value="CAK1581823.1"/>
    <property type="molecule type" value="Genomic_DNA"/>
</dbReference>
<dbReference type="InterPro" id="IPR045358">
    <property type="entry name" value="Ty3_capsid"/>
</dbReference>
<reference evidence="3 4" key="1">
    <citation type="submission" date="2023-11" db="EMBL/GenBank/DDBJ databases">
        <authorList>
            <person name="Hedman E."/>
            <person name="Englund M."/>
            <person name="Stromberg M."/>
            <person name="Nyberg Akerstrom W."/>
            <person name="Nylinder S."/>
            <person name="Jareborg N."/>
            <person name="Kallberg Y."/>
            <person name="Kronander E."/>
        </authorList>
    </citation>
    <scope>NUCLEOTIDE SEQUENCE [LARGE SCALE GENOMIC DNA]</scope>
</reference>
<feature type="domain" description="CCHC-type" evidence="2">
    <location>
        <begin position="193"/>
        <end position="209"/>
    </location>
</feature>
<evidence type="ECO:0000259" key="2">
    <source>
        <dbReference type="SMART" id="SM00343"/>
    </source>
</evidence>
<dbReference type="PANTHER" id="PTHR33223:SF6">
    <property type="entry name" value="CCHC-TYPE DOMAIN-CONTAINING PROTEIN"/>
    <property type="match status" value="1"/>
</dbReference>
<dbReference type="Pfam" id="PF19259">
    <property type="entry name" value="Ty3_capsid"/>
    <property type="match status" value="1"/>
</dbReference>
<dbReference type="GO" id="GO:0003676">
    <property type="term" value="F:nucleic acid binding"/>
    <property type="evidence" value="ECO:0007669"/>
    <property type="project" value="InterPro"/>
</dbReference>
<dbReference type="GO" id="GO:0008270">
    <property type="term" value="F:zinc ion binding"/>
    <property type="evidence" value="ECO:0007669"/>
    <property type="project" value="InterPro"/>
</dbReference>
<dbReference type="InterPro" id="IPR001878">
    <property type="entry name" value="Znf_CCHC"/>
</dbReference>
<feature type="domain" description="CCHC-type" evidence="2">
    <location>
        <begin position="234"/>
        <end position="250"/>
    </location>
</feature>
<dbReference type="InterPro" id="IPR036875">
    <property type="entry name" value="Znf_CCHC_sf"/>
</dbReference>
<dbReference type="PANTHER" id="PTHR33223">
    <property type="entry name" value="CCHC-TYPE DOMAIN-CONTAINING PROTEIN"/>
    <property type="match status" value="1"/>
</dbReference>
<protein>
    <recommendedName>
        <fullName evidence="2">CCHC-type domain-containing protein</fullName>
    </recommendedName>
</protein>
<sequence>MSERMTLSFLTKFIKSYNGEKDSLPAFLTNCDNAMSLATPEQQPILCKFIISQLEGKAQVACSLKTFETWNQIKSFLRSTFGEKKHATHLLSDLQNCKQSSEDVTKFSLKLEQILTKIQSDIHYSCKNADELPGRIAAMEDLALNTFLLGLNPAISTIVRCRNPQTLNEAVQLAIEEEKLQNLQTCSKNSIKQCSICNKVGHVATQCFKNKKHSNYNHNKQISHLSSSNSGKLMCNYCKNIGHTIDQCRKRQYNMQQRQNFNHNSNYINRSPNNNSNFISRNPISNSSSNSVPMHMTYDNDDAVDNSNSLN</sequence>
<name>A0AAV1KGQ0_9NEOP</name>
<dbReference type="SUPFAM" id="SSF57756">
    <property type="entry name" value="Retrovirus zinc finger-like domains"/>
    <property type="match status" value="1"/>
</dbReference>
<dbReference type="AlphaFoldDB" id="A0AAV1KGQ0"/>